<dbReference type="InterPro" id="IPR014718">
    <property type="entry name" value="GH-type_carb-bd"/>
</dbReference>
<sequence length="378" mass="41633">MRNAVEIFGQQLSRRELAERTGDLSAVAGIRSVVLDDGVERGVRALQLRTAAGLELEVLVDRAFDFGSARLRGVPFGWRSGNGFRHPGLHEHSDEGGLSWLRALDGLLVTGGLDHTLFGGEVDAQQYGYPPKQSVTHGLHGRLTAIPARLLEAREIVDPGTGDSVLRVVGEVVQATSFGEHLKLTRTVELDFTGREVRWNDTVENLGFERTPHMFLYHLNIGWPFVDEGTRLVAPIAKTLWSSDSVAEQRVSYRTLPAPQQGFVEQVFEHELVAGADGRHRVALVAADDSRGVEVSWSAEGMPHFFEWQNLRSGQYAVGLEPSTHHVDGDAAARENGSMIWLEHGERREYSTTVRVLDGEAETRASADAIRAVHGQPE</sequence>
<evidence type="ECO:0008006" key="3">
    <source>
        <dbReference type="Google" id="ProtNLM"/>
    </source>
</evidence>
<evidence type="ECO:0000313" key="2">
    <source>
        <dbReference type="Proteomes" id="UP000549913"/>
    </source>
</evidence>
<keyword evidence="2" id="KW-1185">Reference proteome</keyword>
<proteinExistence type="predicted"/>
<dbReference type="EMBL" id="JACCBM010000001">
    <property type="protein sequence ID" value="NYD69337.1"/>
    <property type="molecule type" value="Genomic_DNA"/>
</dbReference>
<dbReference type="InterPro" id="IPR027839">
    <property type="entry name" value="DUF4432"/>
</dbReference>
<name>A0A852SM85_9MICO</name>
<dbReference type="GO" id="GO:0005975">
    <property type="term" value="P:carbohydrate metabolic process"/>
    <property type="evidence" value="ECO:0007669"/>
    <property type="project" value="InterPro"/>
</dbReference>
<dbReference type="Pfam" id="PF14486">
    <property type="entry name" value="DUF4432"/>
    <property type="match status" value="1"/>
</dbReference>
<dbReference type="InterPro" id="IPR011013">
    <property type="entry name" value="Gal_mutarotase_sf_dom"/>
</dbReference>
<organism evidence="1 2">
    <name type="scientific">Herbiconiux flava</name>
    <dbReference type="NCBI Taxonomy" id="881268"/>
    <lineage>
        <taxon>Bacteria</taxon>
        <taxon>Bacillati</taxon>
        <taxon>Actinomycetota</taxon>
        <taxon>Actinomycetes</taxon>
        <taxon>Micrococcales</taxon>
        <taxon>Microbacteriaceae</taxon>
        <taxon>Herbiconiux</taxon>
    </lineage>
</organism>
<reference evidence="1 2" key="1">
    <citation type="submission" date="2020-07" db="EMBL/GenBank/DDBJ databases">
        <title>Sequencing the genomes of 1000 actinobacteria strains.</title>
        <authorList>
            <person name="Klenk H.-P."/>
        </authorList>
    </citation>
    <scope>NUCLEOTIDE SEQUENCE [LARGE SCALE GENOMIC DNA]</scope>
    <source>
        <strain evidence="1 2">DSM 26474</strain>
    </source>
</reference>
<dbReference type="GO" id="GO:0030246">
    <property type="term" value="F:carbohydrate binding"/>
    <property type="evidence" value="ECO:0007669"/>
    <property type="project" value="InterPro"/>
</dbReference>
<dbReference type="RefSeq" id="WP_218869958.1">
    <property type="nucleotide sequence ID" value="NZ_BSEW01000001.1"/>
</dbReference>
<dbReference type="Gene3D" id="2.70.98.10">
    <property type="match status" value="1"/>
</dbReference>
<protein>
    <recommendedName>
        <fullName evidence="3">DUF4432 family protein</fullName>
    </recommendedName>
</protein>
<gene>
    <name evidence="1" type="ORF">BJ984_000495</name>
</gene>
<accession>A0A852SM85</accession>
<evidence type="ECO:0000313" key="1">
    <source>
        <dbReference type="EMBL" id="NYD69337.1"/>
    </source>
</evidence>
<dbReference type="CDD" id="cd09023">
    <property type="entry name" value="Aldose_epim_Ec_c4013"/>
    <property type="match status" value="1"/>
</dbReference>
<dbReference type="SUPFAM" id="SSF74650">
    <property type="entry name" value="Galactose mutarotase-like"/>
    <property type="match status" value="1"/>
</dbReference>
<dbReference type="GO" id="GO:0003824">
    <property type="term" value="F:catalytic activity"/>
    <property type="evidence" value="ECO:0007669"/>
    <property type="project" value="InterPro"/>
</dbReference>
<dbReference type="Proteomes" id="UP000549913">
    <property type="component" value="Unassembled WGS sequence"/>
</dbReference>
<comment type="caution">
    <text evidence="1">The sequence shown here is derived from an EMBL/GenBank/DDBJ whole genome shotgun (WGS) entry which is preliminary data.</text>
</comment>
<dbReference type="AlphaFoldDB" id="A0A852SM85"/>